<dbReference type="SUPFAM" id="SSF47336">
    <property type="entry name" value="ACP-like"/>
    <property type="match status" value="1"/>
</dbReference>
<name>A0ABS1VAR1_9PROT</name>
<dbReference type="Proteomes" id="UP000606490">
    <property type="component" value="Unassembled WGS sequence"/>
</dbReference>
<dbReference type="InterPro" id="IPR036736">
    <property type="entry name" value="ACP-like_sf"/>
</dbReference>
<dbReference type="RefSeq" id="WP_202827558.1">
    <property type="nucleotide sequence ID" value="NZ_JAEUXJ010000010.1"/>
</dbReference>
<protein>
    <submittedName>
        <fullName evidence="1">Acyl carrier protein</fullName>
    </submittedName>
</protein>
<evidence type="ECO:0000313" key="2">
    <source>
        <dbReference type="Proteomes" id="UP000606490"/>
    </source>
</evidence>
<organism evidence="1 2">
    <name type="scientific">Belnapia mucosa</name>
    <dbReference type="NCBI Taxonomy" id="2804532"/>
    <lineage>
        <taxon>Bacteria</taxon>
        <taxon>Pseudomonadati</taxon>
        <taxon>Pseudomonadota</taxon>
        <taxon>Alphaproteobacteria</taxon>
        <taxon>Acetobacterales</taxon>
        <taxon>Roseomonadaceae</taxon>
        <taxon>Belnapia</taxon>
    </lineage>
</organism>
<evidence type="ECO:0000313" key="1">
    <source>
        <dbReference type="EMBL" id="MBL6457819.1"/>
    </source>
</evidence>
<accession>A0ABS1VAR1</accession>
<sequence>MAASLEELYEVLASALNAWNVQFRPEMGARDVPGWDSMHHMMLILEVNDRFGVDLSPEATAELPDIAALLAAIQAAQQGA</sequence>
<comment type="caution">
    <text evidence="1">The sequence shown here is derived from an EMBL/GenBank/DDBJ whole genome shotgun (WGS) entry which is preliminary data.</text>
</comment>
<reference evidence="1 2" key="1">
    <citation type="submission" date="2021-01" db="EMBL/GenBank/DDBJ databases">
        <title>Belnapia mucosa sp. nov. and Belnapia arida sp. nov., isolated from the Tabernas Desert (Almeria, Spain).</title>
        <authorList>
            <person name="Molina-Menor E."/>
            <person name="Vidal-Verdu A."/>
            <person name="Calonge A."/>
            <person name="Satari L."/>
            <person name="Pereto Magraner J."/>
            <person name="Porcar Miralles M."/>
        </authorList>
    </citation>
    <scope>NUCLEOTIDE SEQUENCE [LARGE SCALE GENOMIC DNA]</scope>
    <source>
        <strain evidence="1 2">T6</strain>
    </source>
</reference>
<dbReference type="EMBL" id="JAEUXJ010000010">
    <property type="protein sequence ID" value="MBL6457819.1"/>
    <property type="molecule type" value="Genomic_DNA"/>
</dbReference>
<gene>
    <name evidence="1" type="ORF">JMJ55_20990</name>
</gene>
<proteinExistence type="predicted"/>
<keyword evidence="2" id="KW-1185">Reference proteome</keyword>
<dbReference type="Gene3D" id="1.10.1200.10">
    <property type="entry name" value="ACP-like"/>
    <property type="match status" value="1"/>
</dbReference>